<dbReference type="Proteomes" id="UP001222275">
    <property type="component" value="Chromosome"/>
</dbReference>
<dbReference type="RefSeq" id="WP_275594879.1">
    <property type="nucleotide sequence ID" value="NZ_CP102381.1"/>
</dbReference>
<proteinExistence type="predicted"/>
<evidence type="ECO:0000313" key="3">
    <source>
        <dbReference type="Proteomes" id="UP001222275"/>
    </source>
</evidence>
<keyword evidence="1" id="KW-0472">Membrane</keyword>
<feature type="transmembrane region" description="Helical" evidence="1">
    <location>
        <begin position="21"/>
        <end position="47"/>
    </location>
</feature>
<accession>A0ABY8CAV4</accession>
<organism evidence="2 3">
    <name type="scientific">Thiomicrorhabdus lithotrophica</name>
    <dbReference type="NCBI Taxonomy" id="2949997"/>
    <lineage>
        <taxon>Bacteria</taxon>
        <taxon>Pseudomonadati</taxon>
        <taxon>Pseudomonadota</taxon>
        <taxon>Gammaproteobacteria</taxon>
        <taxon>Thiotrichales</taxon>
        <taxon>Piscirickettsiaceae</taxon>
        <taxon>Thiomicrorhabdus</taxon>
    </lineage>
</organism>
<dbReference type="Pfam" id="PF09527">
    <property type="entry name" value="ATPase_gene1"/>
    <property type="match status" value="1"/>
</dbReference>
<name>A0ABY8CAV4_9GAMM</name>
<sequence>MNDENEHKKITAEDEKAPGLAANYLLMGAGSMFTSMLIAGFIVGYFLDQIFDTTPIFFLSCAVLGFIGGIQQVHKLSKRLDYMAPKAEKETEDDKKSG</sequence>
<evidence type="ECO:0000256" key="1">
    <source>
        <dbReference type="SAM" id="Phobius"/>
    </source>
</evidence>
<evidence type="ECO:0000313" key="2">
    <source>
        <dbReference type="EMBL" id="WEJ62622.1"/>
    </source>
</evidence>
<protein>
    <submittedName>
        <fullName evidence="2">AtpZ/AtpI family protein</fullName>
    </submittedName>
</protein>
<feature type="transmembrane region" description="Helical" evidence="1">
    <location>
        <begin position="53"/>
        <end position="70"/>
    </location>
</feature>
<keyword evidence="3" id="KW-1185">Reference proteome</keyword>
<dbReference type="EMBL" id="CP102381">
    <property type="protein sequence ID" value="WEJ62622.1"/>
    <property type="molecule type" value="Genomic_DNA"/>
</dbReference>
<dbReference type="InterPro" id="IPR032820">
    <property type="entry name" value="ATPase_put"/>
</dbReference>
<gene>
    <name evidence="2" type="ORF">NR989_11500</name>
</gene>
<reference evidence="2 3" key="1">
    <citation type="submission" date="2022-06" db="EMBL/GenBank/DDBJ databases">
        <title>Thiomicrohabdus sp. nov, an obligately chemolithoautotrophic, sulfur-oxidizing bacterium isolated from beach of Guanyin Mountain. Amoy.</title>
        <authorList>
            <person name="Zhu H."/>
        </authorList>
    </citation>
    <scope>NUCLEOTIDE SEQUENCE [LARGE SCALE GENOMIC DNA]</scope>
    <source>
        <strain evidence="2 3">XGS-01</strain>
    </source>
</reference>
<keyword evidence="1" id="KW-0812">Transmembrane</keyword>
<keyword evidence="1" id="KW-1133">Transmembrane helix</keyword>